<feature type="compositionally biased region" description="Basic and acidic residues" evidence="1">
    <location>
        <begin position="369"/>
        <end position="380"/>
    </location>
</feature>
<dbReference type="AlphaFoldDB" id="A0A1H3IVY6"/>
<proteinExistence type="predicted"/>
<dbReference type="OrthoDB" id="178000at2157"/>
<keyword evidence="3" id="KW-1185">Reference proteome</keyword>
<organism evidence="2 3">
    <name type="scientific">Halopenitus persicus</name>
    <dbReference type="NCBI Taxonomy" id="1048396"/>
    <lineage>
        <taxon>Archaea</taxon>
        <taxon>Methanobacteriati</taxon>
        <taxon>Methanobacteriota</taxon>
        <taxon>Stenosarchaea group</taxon>
        <taxon>Halobacteria</taxon>
        <taxon>Halobacteriales</taxon>
        <taxon>Haloferacaceae</taxon>
        <taxon>Halopenitus</taxon>
    </lineage>
</organism>
<feature type="region of interest" description="Disordered" evidence="1">
    <location>
        <begin position="343"/>
        <end position="380"/>
    </location>
</feature>
<sequence>MVSDPDRMTDSPPDTELFAEWVSETAESRGVSEQELLNQLISSFWMLDELDSLRGEGEALGEAGRPAVSETTEPDATPRNDVPGFTDADARDGPGSDAVDATDDAAVDATDDATVDDADDATVDDAAADVDDDADVDLQDVLRGLLETLRADSLTEGGSNDLRRQVHDLSLDVEDQRRRHERYTDRISDDLTRINGRLTTLEEETDDFVTEDALARYATEDALDREIDGIEGWIDEEFDEIEALFEHLLARIDDLDGRIGEVDERVDAVESAVESTLESELESIRSRLAENDRLAALRRDALADGIRKADCAGCGETVDLAMLDAPQCPDCAATFREVEPAGWNPFASPTLQTGPAGPPFDAADGTAGEDPHDDPSDGDV</sequence>
<name>A0A1H3IVY6_9EURY</name>
<reference evidence="3" key="1">
    <citation type="submission" date="2016-10" db="EMBL/GenBank/DDBJ databases">
        <authorList>
            <person name="Varghese N."/>
            <person name="Submissions S."/>
        </authorList>
    </citation>
    <scope>NUCLEOTIDE SEQUENCE [LARGE SCALE GENOMIC DNA]</scope>
    <source>
        <strain evidence="3">DC30,IBRC 10041,KCTC 4046</strain>
    </source>
</reference>
<dbReference type="Proteomes" id="UP000199079">
    <property type="component" value="Unassembled WGS sequence"/>
</dbReference>
<evidence type="ECO:0000313" key="2">
    <source>
        <dbReference type="EMBL" id="SDY31737.1"/>
    </source>
</evidence>
<dbReference type="EMBL" id="FNPC01000004">
    <property type="protein sequence ID" value="SDY31737.1"/>
    <property type="molecule type" value="Genomic_DNA"/>
</dbReference>
<protein>
    <submittedName>
        <fullName evidence="2">Uncharacterized protein</fullName>
    </submittedName>
</protein>
<dbReference type="RefSeq" id="WP_143114410.1">
    <property type="nucleotide sequence ID" value="NZ_FNPC01000004.1"/>
</dbReference>
<evidence type="ECO:0000313" key="3">
    <source>
        <dbReference type="Proteomes" id="UP000199079"/>
    </source>
</evidence>
<gene>
    <name evidence="2" type="ORF">SAMN05216564_104278</name>
</gene>
<feature type="region of interest" description="Disordered" evidence="1">
    <location>
        <begin position="56"/>
        <end position="104"/>
    </location>
</feature>
<accession>A0A1H3IVY6</accession>
<dbReference type="Gene3D" id="1.10.287.1490">
    <property type="match status" value="1"/>
</dbReference>
<evidence type="ECO:0000256" key="1">
    <source>
        <dbReference type="SAM" id="MobiDB-lite"/>
    </source>
</evidence>